<dbReference type="SUPFAM" id="SSF57845">
    <property type="entry name" value="B-box zinc-binding domain"/>
    <property type="match status" value="1"/>
</dbReference>
<sequence>MGGETQQEKAFGDHLDRLMSSNIKEGDSIGNRYNEDDDEALKLITQAREAAQLESKYGNLEEARLKGLISRHHELKKDIQNLSSTRPQKPTSQTSQKGDRMTGLGPPPAAIDLDELRFGGGGDDENPENWCCICNDDAKWTCLGCDNDKYCDQCFRESHVGPDADWEMKKHRPSPFAKASGNPI</sequence>
<comment type="caution">
    <text evidence="2">The sequence shown here is derived from an EMBL/GenBank/DDBJ whole genome shotgun (WGS) entry which is preliminary data.</text>
</comment>
<dbReference type="InParanoid" id="A0A1Y2GT63"/>
<dbReference type="STRING" id="64571.A0A1Y2GT63"/>
<dbReference type="EMBL" id="MCFF01000010">
    <property type="protein sequence ID" value="ORZ22681.1"/>
    <property type="molecule type" value="Genomic_DNA"/>
</dbReference>
<dbReference type="Proteomes" id="UP000193648">
    <property type="component" value="Unassembled WGS sequence"/>
</dbReference>
<dbReference type="InterPro" id="IPR044553">
    <property type="entry name" value="Bbox1_ANCHR"/>
</dbReference>
<feature type="compositionally biased region" description="Basic and acidic residues" evidence="1">
    <location>
        <begin position="1"/>
        <end position="17"/>
    </location>
</feature>
<evidence type="ECO:0000313" key="3">
    <source>
        <dbReference type="Proteomes" id="UP000193648"/>
    </source>
</evidence>
<gene>
    <name evidence="2" type="ORF">BCR41DRAFT_369035</name>
</gene>
<reference evidence="2 3" key="1">
    <citation type="submission" date="2016-07" db="EMBL/GenBank/DDBJ databases">
        <title>Pervasive Adenine N6-methylation of Active Genes in Fungi.</title>
        <authorList>
            <consortium name="DOE Joint Genome Institute"/>
            <person name="Mondo S.J."/>
            <person name="Dannebaum R.O."/>
            <person name="Kuo R.C."/>
            <person name="Labutti K."/>
            <person name="Haridas S."/>
            <person name="Kuo A."/>
            <person name="Salamov A."/>
            <person name="Ahrendt S.R."/>
            <person name="Lipzen A."/>
            <person name="Sullivan W."/>
            <person name="Andreopoulos W.B."/>
            <person name="Clum A."/>
            <person name="Lindquist E."/>
            <person name="Daum C."/>
            <person name="Ramamoorthy G.K."/>
            <person name="Gryganskyi A."/>
            <person name="Culley D."/>
            <person name="Magnuson J.K."/>
            <person name="James T.Y."/>
            <person name="O'Malley M.A."/>
            <person name="Stajich J.E."/>
            <person name="Spatafora J.W."/>
            <person name="Visel A."/>
            <person name="Grigoriev I.V."/>
        </authorList>
    </citation>
    <scope>NUCLEOTIDE SEQUENCE [LARGE SCALE GENOMIC DNA]</scope>
    <source>
        <strain evidence="2 3">NRRL 3116</strain>
    </source>
</reference>
<dbReference type="PANTHER" id="PTHR46603">
    <property type="entry name" value="ABSCISSION/NOCUT CHECKPOINT REGULATOR"/>
    <property type="match status" value="1"/>
</dbReference>
<name>A0A1Y2GT63_9FUNG</name>
<proteinExistence type="predicted"/>
<dbReference type="Pfam" id="PF22586">
    <property type="entry name" value="ANCHR-like_BBOX"/>
    <property type="match status" value="1"/>
</dbReference>
<dbReference type="AlphaFoldDB" id="A0A1Y2GT63"/>
<feature type="compositionally biased region" description="Polar residues" evidence="1">
    <location>
        <begin position="80"/>
        <end position="96"/>
    </location>
</feature>
<accession>A0A1Y2GT63</accession>
<feature type="region of interest" description="Disordered" evidence="1">
    <location>
        <begin position="1"/>
        <end position="34"/>
    </location>
</feature>
<organism evidence="2 3">
    <name type="scientific">Lobosporangium transversale</name>
    <dbReference type="NCBI Taxonomy" id="64571"/>
    <lineage>
        <taxon>Eukaryota</taxon>
        <taxon>Fungi</taxon>
        <taxon>Fungi incertae sedis</taxon>
        <taxon>Mucoromycota</taxon>
        <taxon>Mortierellomycotina</taxon>
        <taxon>Mortierellomycetes</taxon>
        <taxon>Mortierellales</taxon>
        <taxon>Mortierellaceae</taxon>
        <taxon>Lobosporangium</taxon>
    </lineage>
</organism>
<feature type="region of interest" description="Disordered" evidence="1">
    <location>
        <begin position="76"/>
        <end position="112"/>
    </location>
</feature>
<protein>
    <submittedName>
        <fullName evidence="2">Uncharacterized protein</fullName>
    </submittedName>
</protein>
<dbReference type="GeneID" id="33568271"/>
<evidence type="ECO:0000313" key="2">
    <source>
        <dbReference type="EMBL" id="ORZ22681.1"/>
    </source>
</evidence>
<dbReference type="RefSeq" id="XP_021883235.1">
    <property type="nucleotide sequence ID" value="XM_022026428.1"/>
</dbReference>
<dbReference type="CDD" id="cd19817">
    <property type="entry name" value="Bbox1_ANCHR-like"/>
    <property type="match status" value="1"/>
</dbReference>
<dbReference type="PANTHER" id="PTHR46603:SF1">
    <property type="entry name" value="ABSCISSION_NOCUT CHECKPOINT REGULATOR"/>
    <property type="match status" value="1"/>
</dbReference>
<keyword evidence="3" id="KW-1185">Reference proteome</keyword>
<dbReference type="OrthoDB" id="5407799at2759"/>
<evidence type="ECO:0000256" key="1">
    <source>
        <dbReference type="SAM" id="MobiDB-lite"/>
    </source>
</evidence>